<proteinExistence type="predicted"/>
<reference evidence="2 3" key="1">
    <citation type="submission" date="2018-10" db="EMBL/GenBank/DDBJ databases">
        <title>Isolation from soil.</title>
        <authorList>
            <person name="Hu J."/>
        </authorList>
    </citation>
    <scope>NUCLEOTIDE SEQUENCE [LARGE SCALE GENOMIC DNA]</scope>
    <source>
        <strain evidence="2 3">NEAU-Ht49</strain>
    </source>
</reference>
<dbReference type="Proteomes" id="UP000282674">
    <property type="component" value="Unassembled WGS sequence"/>
</dbReference>
<evidence type="ECO:0000313" key="3">
    <source>
        <dbReference type="Proteomes" id="UP000282674"/>
    </source>
</evidence>
<evidence type="ECO:0000313" key="2">
    <source>
        <dbReference type="EMBL" id="RMI40443.1"/>
    </source>
</evidence>
<keyword evidence="3" id="KW-1185">Reference proteome</keyword>
<protein>
    <submittedName>
        <fullName evidence="2">Uncharacterized protein</fullName>
    </submittedName>
</protein>
<organism evidence="2 3">
    <name type="scientific">Actinomadura harenae</name>
    <dbReference type="NCBI Taxonomy" id="2483351"/>
    <lineage>
        <taxon>Bacteria</taxon>
        <taxon>Bacillati</taxon>
        <taxon>Actinomycetota</taxon>
        <taxon>Actinomycetes</taxon>
        <taxon>Streptosporangiales</taxon>
        <taxon>Thermomonosporaceae</taxon>
        <taxon>Actinomadura</taxon>
    </lineage>
</organism>
<feature type="region of interest" description="Disordered" evidence="1">
    <location>
        <begin position="39"/>
        <end position="111"/>
    </location>
</feature>
<dbReference type="EMBL" id="RFFG01000054">
    <property type="protein sequence ID" value="RMI40443.1"/>
    <property type="molecule type" value="Genomic_DNA"/>
</dbReference>
<comment type="caution">
    <text evidence="2">The sequence shown here is derived from an EMBL/GenBank/DDBJ whole genome shotgun (WGS) entry which is preliminary data.</text>
</comment>
<gene>
    <name evidence="2" type="ORF">EBO15_26670</name>
</gene>
<dbReference type="AlphaFoldDB" id="A0A3M2LV66"/>
<evidence type="ECO:0000256" key="1">
    <source>
        <dbReference type="SAM" id="MobiDB-lite"/>
    </source>
</evidence>
<feature type="compositionally biased region" description="Low complexity" evidence="1">
    <location>
        <begin position="85"/>
        <end position="111"/>
    </location>
</feature>
<name>A0A3M2LV66_9ACTN</name>
<accession>A0A3M2LV66</accession>
<sequence>MVSGTASGTRRLTRLMTMGAVVGLAALAAGLVIDFSGANDPPAPAMPALPRMPGQAPGGQRTPSVPQMPTDFPTDFPTDLPSDFPTGMPSMPSVPSMPALPSMPSFPGGAP</sequence>